<keyword evidence="1" id="KW-1185">Reference proteome</keyword>
<dbReference type="AlphaFoldDB" id="A0A7E5WZC0"/>
<name>A0A7E5WZC0_TRINI</name>
<reference evidence="2" key="1">
    <citation type="submission" date="2025-08" db="UniProtKB">
        <authorList>
            <consortium name="RefSeq"/>
        </authorList>
    </citation>
    <scope>IDENTIFICATION</scope>
</reference>
<sequence length="226" mass="26531">MPEKMLFNYETTYRTDFRDGKLESSVKTIFIPKVKKPRNEPIPLKDIQALFPLRDPHVPFNLFHQPTPIIRTTPLVMQKRYEKPVDDMRLEVQKTRPKVVMAPALSMDQVEEPTRQTIVDFVYKSTVRKALDEAVELIHKEKKLRAPLVDKYAPARPVTIRSSKLPYVSPEWRMPSASWDKKQIRTYTQPTRTFWLSRELERCVPCEQTAAVLAHRKLICEQQTSK</sequence>
<dbReference type="RefSeq" id="XP_026745546.1">
    <property type="nucleotide sequence ID" value="XM_026889745.1"/>
</dbReference>
<dbReference type="GeneID" id="113506903"/>
<protein>
    <submittedName>
        <fullName evidence="2">Uncharacterized protein LOC113506903 isoform X4</fullName>
    </submittedName>
</protein>
<gene>
    <name evidence="2" type="primary">LOC113506903</name>
</gene>
<accession>A0A7E5WZC0</accession>
<evidence type="ECO:0000313" key="1">
    <source>
        <dbReference type="Proteomes" id="UP000322000"/>
    </source>
</evidence>
<evidence type="ECO:0000313" key="2">
    <source>
        <dbReference type="RefSeq" id="XP_026745546.1"/>
    </source>
</evidence>
<organism evidence="1 2">
    <name type="scientific">Trichoplusia ni</name>
    <name type="common">Cabbage looper</name>
    <dbReference type="NCBI Taxonomy" id="7111"/>
    <lineage>
        <taxon>Eukaryota</taxon>
        <taxon>Metazoa</taxon>
        <taxon>Ecdysozoa</taxon>
        <taxon>Arthropoda</taxon>
        <taxon>Hexapoda</taxon>
        <taxon>Insecta</taxon>
        <taxon>Pterygota</taxon>
        <taxon>Neoptera</taxon>
        <taxon>Endopterygota</taxon>
        <taxon>Lepidoptera</taxon>
        <taxon>Glossata</taxon>
        <taxon>Ditrysia</taxon>
        <taxon>Noctuoidea</taxon>
        <taxon>Noctuidae</taxon>
        <taxon>Plusiinae</taxon>
        <taxon>Trichoplusia</taxon>
    </lineage>
</organism>
<proteinExistence type="predicted"/>
<dbReference type="Proteomes" id="UP000322000">
    <property type="component" value="Unplaced"/>
</dbReference>